<keyword evidence="1" id="KW-1133">Transmembrane helix</keyword>
<dbReference type="InterPro" id="IPR000620">
    <property type="entry name" value="EamA_dom"/>
</dbReference>
<evidence type="ECO:0000259" key="2">
    <source>
        <dbReference type="Pfam" id="PF00892"/>
    </source>
</evidence>
<name>A0A1H3JK48_9RHOB</name>
<dbReference type="EMBL" id="FNPX01000001">
    <property type="protein sequence ID" value="SDY40360.1"/>
    <property type="molecule type" value="Genomic_DNA"/>
</dbReference>
<gene>
    <name evidence="3" type="ORF">SAMN05444004_101363</name>
</gene>
<feature type="transmembrane region" description="Helical" evidence="1">
    <location>
        <begin position="127"/>
        <end position="145"/>
    </location>
</feature>
<feature type="transmembrane region" description="Helical" evidence="1">
    <location>
        <begin position="240"/>
        <end position="260"/>
    </location>
</feature>
<feature type="transmembrane region" description="Helical" evidence="1">
    <location>
        <begin position="151"/>
        <end position="172"/>
    </location>
</feature>
<dbReference type="PANTHER" id="PTHR22911:SF135">
    <property type="entry name" value="BLR4310 PROTEIN"/>
    <property type="match status" value="1"/>
</dbReference>
<keyword evidence="1" id="KW-0472">Membrane</keyword>
<dbReference type="OrthoDB" id="7818056at2"/>
<proteinExistence type="predicted"/>
<feature type="transmembrane region" description="Helical" evidence="1">
    <location>
        <begin position="69"/>
        <end position="91"/>
    </location>
</feature>
<dbReference type="Pfam" id="PF00892">
    <property type="entry name" value="EamA"/>
    <property type="match status" value="2"/>
</dbReference>
<feature type="transmembrane region" description="Helical" evidence="1">
    <location>
        <begin position="214"/>
        <end position="233"/>
    </location>
</feature>
<reference evidence="4" key="1">
    <citation type="submission" date="2016-10" db="EMBL/GenBank/DDBJ databases">
        <authorList>
            <person name="Varghese N."/>
            <person name="Submissions S."/>
        </authorList>
    </citation>
    <scope>NUCLEOTIDE SEQUENCE [LARGE SCALE GENOMIC DNA]</scope>
    <source>
        <strain evidence="4">DSM 100420</strain>
    </source>
</reference>
<feature type="domain" description="EamA" evidence="2">
    <location>
        <begin position="9"/>
        <end position="141"/>
    </location>
</feature>
<keyword evidence="1" id="KW-0812">Transmembrane</keyword>
<protein>
    <submittedName>
        <fullName evidence="3">S-adenosylmethionine uptake transporter</fullName>
    </submittedName>
</protein>
<dbReference type="AlphaFoldDB" id="A0A1H3JK48"/>
<organism evidence="3 4">
    <name type="scientific">Jannaschia faecimaris</name>
    <dbReference type="NCBI Taxonomy" id="1244108"/>
    <lineage>
        <taxon>Bacteria</taxon>
        <taxon>Pseudomonadati</taxon>
        <taxon>Pseudomonadota</taxon>
        <taxon>Alphaproteobacteria</taxon>
        <taxon>Rhodobacterales</taxon>
        <taxon>Roseobacteraceae</taxon>
        <taxon>Jannaschia</taxon>
    </lineage>
</organism>
<evidence type="ECO:0000256" key="1">
    <source>
        <dbReference type="SAM" id="Phobius"/>
    </source>
</evidence>
<dbReference type="GO" id="GO:0016020">
    <property type="term" value="C:membrane"/>
    <property type="evidence" value="ECO:0007669"/>
    <property type="project" value="InterPro"/>
</dbReference>
<dbReference type="STRING" id="1244108.SAMN05444004_101363"/>
<evidence type="ECO:0000313" key="3">
    <source>
        <dbReference type="EMBL" id="SDY40360.1"/>
    </source>
</evidence>
<dbReference type="Proteomes" id="UP000198914">
    <property type="component" value="Unassembled WGS sequence"/>
</dbReference>
<feature type="transmembrane region" description="Helical" evidence="1">
    <location>
        <begin position="97"/>
        <end position="115"/>
    </location>
</feature>
<dbReference type="PANTHER" id="PTHR22911">
    <property type="entry name" value="ACYL-MALONYL CONDENSING ENZYME-RELATED"/>
    <property type="match status" value="1"/>
</dbReference>
<dbReference type="SUPFAM" id="SSF103481">
    <property type="entry name" value="Multidrug resistance efflux transporter EmrE"/>
    <property type="match status" value="2"/>
</dbReference>
<dbReference type="InterPro" id="IPR037185">
    <property type="entry name" value="EmrE-like"/>
</dbReference>
<feature type="transmembrane region" description="Helical" evidence="1">
    <location>
        <begin position="35"/>
        <end position="57"/>
    </location>
</feature>
<sequence length="327" mass="35190">MPERTSPLPGILLALAAFALFSTHDIAVKMLGGGYSVFQIIFFSVLLTFPLVVFMLLRDSEASTLIPRHPWWSVLRTVAAVNTGFCAFYAFSVLPLAQVYAMIFASPLLITLLAIPILGEKVGIHRGGACVVGLLGVLVVLQPGSQEGLDLGLGHAAALLAAFTGALASVIVRKIGRDERAAVLMLYPMMANFAVMGLLLPFVYKPMPLGDLGLWAMMAGLAFLAGLALIQAYRRADAVLVAPMQYSQIVWAALYGWLFFGETIDAGTALGAGIIIASGLYIVFREGRGRSRHTPVLRTRTRPETGTTFRIGRMLSEEARAVSTAYR</sequence>
<dbReference type="RefSeq" id="WP_092641371.1">
    <property type="nucleotide sequence ID" value="NZ_FNPX01000001.1"/>
</dbReference>
<dbReference type="Gene3D" id="1.10.3730.20">
    <property type="match status" value="1"/>
</dbReference>
<accession>A0A1H3JK48</accession>
<feature type="transmembrane region" description="Helical" evidence="1">
    <location>
        <begin position="266"/>
        <end position="284"/>
    </location>
</feature>
<feature type="transmembrane region" description="Helical" evidence="1">
    <location>
        <begin position="184"/>
        <end position="202"/>
    </location>
</feature>
<evidence type="ECO:0000313" key="4">
    <source>
        <dbReference type="Proteomes" id="UP000198914"/>
    </source>
</evidence>
<feature type="domain" description="EamA" evidence="2">
    <location>
        <begin position="153"/>
        <end position="282"/>
    </location>
</feature>
<keyword evidence="4" id="KW-1185">Reference proteome</keyword>